<dbReference type="CDD" id="cd06433">
    <property type="entry name" value="GT_2_WfgS_like"/>
    <property type="match status" value="1"/>
</dbReference>
<comment type="caution">
    <text evidence="2">The sequence shown here is derived from an EMBL/GenBank/DDBJ whole genome shotgun (WGS) entry which is preliminary data.</text>
</comment>
<gene>
    <name evidence="2" type="ORF">ACFO6W_17055</name>
</gene>
<dbReference type="EMBL" id="JBHSGN010000100">
    <property type="protein sequence ID" value="MFC4675403.1"/>
    <property type="molecule type" value="Genomic_DNA"/>
</dbReference>
<dbReference type="PANTHER" id="PTHR22916:SF67">
    <property type="entry name" value="COLANIC ACID BIOSYNTHESIS GLYCOSYL TRANSFERASE WCAE-RELATED"/>
    <property type="match status" value="1"/>
</dbReference>
<dbReference type="InterPro" id="IPR029044">
    <property type="entry name" value="Nucleotide-diphossugar_trans"/>
</dbReference>
<evidence type="ECO:0000313" key="2">
    <source>
        <dbReference type="EMBL" id="MFC4675403.1"/>
    </source>
</evidence>
<dbReference type="Gene3D" id="3.90.550.10">
    <property type="entry name" value="Spore Coat Polysaccharide Biosynthesis Protein SpsA, Chain A"/>
    <property type="match status" value="1"/>
</dbReference>
<accession>A0ABV9KZB6</accession>
<keyword evidence="2" id="KW-0328">Glycosyltransferase</keyword>
<name>A0ABV9KZB6_9BACT</name>
<sequence>MIKDIEKIKSDISIITVVYNGISDIEKTILSVINQEYENIEYIIIDGGSTDGTVDIIKKYQDRITYWVSEPDKGIYDAMNKGIEKATGEWVNFMNAGDCFFNNTVLQDIFIDSQIKDNCAVIYGDTVQCFSYGNFVIKAFPLEMLKKRMAFCHQSSFVRRNILVLHPFDCSYRVCADYNLFYKIFESGYQFYYLSMCISIYEAEEGLSSINRLRVLKEECKINGIQGLAYYKLFLRNRIRALIVASLPHYISHKLLIRRLNKTKDMYIYEAKELHGTIEKK</sequence>
<dbReference type="Pfam" id="PF00535">
    <property type="entry name" value="Glycos_transf_2"/>
    <property type="match status" value="1"/>
</dbReference>
<keyword evidence="2" id="KW-0808">Transferase</keyword>
<proteinExistence type="predicted"/>
<reference evidence="3" key="1">
    <citation type="journal article" date="2019" name="Int. J. Syst. Evol. Microbiol.">
        <title>The Global Catalogue of Microorganisms (GCM) 10K type strain sequencing project: providing services to taxonomists for standard genome sequencing and annotation.</title>
        <authorList>
            <consortium name="The Broad Institute Genomics Platform"/>
            <consortium name="The Broad Institute Genome Sequencing Center for Infectious Disease"/>
            <person name="Wu L."/>
            <person name="Ma J."/>
        </authorList>
    </citation>
    <scope>NUCLEOTIDE SEQUENCE [LARGE SCALE GENOMIC DNA]</scope>
    <source>
        <strain evidence="3">CCUG 66188</strain>
    </source>
</reference>
<dbReference type="Proteomes" id="UP001596023">
    <property type="component" value="Unassembled WGS sequence"/>
</dbReference>
<organism evidence="2 3">
    <name type="scientific">Dysgonomonas termitidis</name>
    <dbReference type="NCBI Taxonomy" id="1516126"/>
    <lineage>
        <taxon>Bacteria</taxon>
        <taxon>Pseudomonadati</taxon>
        <taxon>Bacteroidota</taxon>
        <taxon>Bacteroidia</taxon>
        <taxon>Bacteroidales</taxon>
        <taxon>Dysgonomonadaceae</taxon>
        <taxon>Dysgonomonas</taxon>
    </lineage>
</organism>
<protein>
    <submittedName>
        <fullName evidence="2">Glycosyltransferase family 2 protein</fullName>
        <ecNumber evidence="2">2.4.-.-</ecNumber>
    </submittedName>
</protein>
<keyword evidence="3" id="KW-1185">Reference proteome</keyword>
<dbReference type="GO" id="GO:0016757">
    <property type="term" value="F:glycosyltransferase activity"/>
    <property type="evidence" value="ECO:0007669"/>
    <property type="project" value="UniProtKB-KW"/>
</dbReference>
<dbReference type="InterPro" id="IPR001173">
    <property type="entry name" value="Glyco_trans_2-like"/>
</dbReference>
<dbReference type="SUPFAM" id="SSF53448">
    <property type="entry name" value="Nucleotide-diphospho-sugar transferases"/>
    <property type="match status" value="1"/>
</dbReference>
<evidence type="ECO:0000259" key="1">
    <source>
        <dbReference type="Pfam" id="PF00535"/>
    </source>
</evidence>
<dbReference type="RefSeq" id="WP_379998602.1">
    <property type="nucleotide sequence ID" value="NZ_JBHSGN010000100.1"/>
</dbReference>
<evidence type="ECO:0000313" key="3">
    <source>
        <dbReference type="Proteomes" id="UP001596023"/>
    </source>
</evidence>
<dbReference type="EC" id="2.4.-.-" evidence="2"/>
<feature type="domain" description="Glycosyltransferase 2-like" evidence="1">
    <location>
        <begin position="13"/>
        <end position="133"/>
    </location>
</feature>
<dbReference type="PANTHER" id="PTHR22916">
    <property type="entry name" value="GLYCOSYLTRANSFERASE"/>
    <property type="match status" value="1"/>
</dbReference>